<dbReference type="RefSeq" id="WP_189567299.1">
    <property type="nucleotide sequence ID" value="NZ_BMXF01000005.1"/>
</dbReference>
<dbReference type="PROSITE" id="PS51462">
    <property type="entry name" value="NUDIX"/>
    <property type="match status" value="1"/>
</dbReference>
<evidence type="ECO:0000313" key="3">
    <source>
        <dbReference type="Proteomes" id="UP000598271"/>
    </source>
</evidence>
<dbReference type="InterPro" id="IPR000086">
    <property type="entry name" value="NUDIX_hydrolase_dom"/>
</dbReference>
<evidence type="ECO:0000259" key="1">
    <source>
        <dbReference type="PROSITE" id="PS51462"/>
    </source>
</evidence>
<dbReference type="InterPro" id="IPR015797">
    <property type="entry name" value="NUDIX_hydrolase-like_dom_sf"/>
</dbReference>
<dbReference type="Gene3D" id="1.10.10.10">
    <property type="entry name" value="Winged helix-like DNA-binding domain superfamily/Winged helix DNA-binding domain"/>
    <property type="match status" value="1"/>
</dbReference>
<feature type="domain" description="Nudix hydrolase" evidence="1">
    <location>
        <begin position="10"/>
        <end position="170"/>
    </location>
</feature>
<sequence>MYSHSEQDYIPQLSIDCVIFGYQETQLKVLVPKLDFRGDFWALPAGFILQDEDIDLAARRILEVRTGIKDIYLDQFRVFGGTGRSNRPFLERMMSLNEGKLGSKMLNRKEFEWVTRRFVSIGYYALVDINKVVPQKNDMDESIDWYPIKDLPPMIMDHHEIVEKALETLRLNLDQKLIAFNLLPETFTMRELQELYESIFDKPFARNNFQKKILNLNVLERLEKKFTGAANKAPYLYRFLNAKG</sequence>
<protein>
    <submittedName>
        <fullName evidence="2">DNA mismatch repair protein MutT</fullName>
    </submittedName>
</protein>
<dbReference type="InterPro" id="IPR036388">
    <property type="entry name" value="WH-like_DNA-bd_sf"/>
</dbReference>
<dbReference type="CDD" id="cd18873">
    <property type="entry name" value="NUDIX_NadM_like"/>
    <property type="match status" value="1"/>
</dbReference>
<name>A0A8J3D744_9BACT</name>
<dbReference type="PANTHER" id="PTHR43736:SF4">
    <property type="entry name" value="SLR1690 PROTEIN"/>
    <property type="match status" value="1"/>
</dbReference>
<keyword evidence="3" id="KW-1185">Reference proteome</keyword>
<dbReference type="Gene3D" id="3.90.79.10">
    <property type="entry name" value="Nucleoside Triphosphate Pyrophosphohydrolase"/>
    <property type="match status" value="1"/>
</dbReference>
<evidence type="ECO:0000313" key="2">
    <source>
        <dbReference type="EMBL" id="GHB83609.1"/>
    </source>
</evidence>
<dbReference type="Pfam" id="PF21906">
    <property type="entry name" value="WHD_NrtR"/>
    <property type="match status" value="1"/>
</dbReference>
<dbReference type="PANTHER" id="PTHR43736">
    <property type="entry name" value="ADP-RIBOSE PYROPHOSPHATASE"/>
    <property type="match status" value="1"/>
</dbReference>
<dbReference type="EMBL" id="BMXF01000005">
    <property type="protein sequence ID" value="GHB83609.1"/>
    <property type="molecule type" value="Genomic_DNA"/>
</dbReference>
<accession>A0A8J3D744</accession>
<dbReference type="SUPFAM" id="SSF55811">
    <property type="entry name" value="Nudix"/>
    <property type="match status" value="1"/>
</dbReference>
<comment type="caution">
    <text evidence="2">The sequence shown here is derived from an EMBL/GenBank/DDBJ whole genome shotgun (WGS) entry which is preliminary data.</text>
</comment>
<proteinExistence type="predicted"/>
<dbReference type="Proteomes" id="UP000598271">
    <property type="component" value="Unassembled WGS sequence"/>
</dbReference>
<reference evidence="2 3" key="1">
    <citation type="journal article" date="2014" name="Int. J. Syst. Evol. Microbiol.">
        <title>Complete genome sequence of Corynebacterium casei LMG S-19264T (=DSM 44701T), isolated from a smear-ripened cheese.</title>
        <authorList>
            <consortium name="US DOE Joint Genome Institute (JGI-PGF)"/>
            <person name="Walter F."/>
            <person name="Albersmeier A."/>
            <person name="Kalinowski J."/>
            <person name="Ruckert C."/>
        </authorList>
    </citation>
    <scope>NUCLEOTIDE SEQUENCE [LARGE SCALE GENOMIC DNA]</scope>
    <source>
        <strain evidence="2 3">KCTC 12866</strain>
    </source>
</reference>
<dbReference type="InterPro" id="IPR054105">
    <property type="entry name" value="WHD_NrtR"/>
</dbReference>
<dbReference type="AlphaFoldDB" id="A0A8J3D744"/>
<dbReference type="InterPro" id="IPR036390">
    <property type="entry name" value="WH_DNA-bd_sf"/>
</dbReference>
<dbReference type="SUPFAM" id="SSF46785">
    <property type="entry name" value="Winged helix' DNA-binding domain"/>
    <property type="match status" value="1"/>
</dbReference>
<gene>
    <name evidence="2" type="ORF">GCM10007390_43420</name>
</gene>
<organism evidence="2 3">
    <name type="scientific">Persicitalea jodogahamensis</name>
    <dbReference type="NCBI Taxonomy" id="402147"/>
    <lineage>
        <taxon>Bacteria</taxon>
        <taxon>Pseudomonadati</taxon>
        <taxon>Bacteroidota</taxon>
        <taxon>Cytophagia</taxon>
        <taxon>Cytophagales</taxon>
        <taxon>Spirosomataceae</taxon>
        <taxon>Persicitalea</taxon>
    </lineage>
</organism>